<accession>A0AAP0QLW9</accession>
<organism evidence="1 2">
    <name type="scientific">Citrus x changshan-huyou</name>
    <dbReference type="NCBI Taxonomy" id="2935761"/>
    <lineage>
        <taxon>Eukaryota</taxon>
        <taxon>Viridiplantae</taxon>
        <taxon>Streptophyta</taxon>
        <taxon>Embryophyta</taxon>
        <taxon>Tracheophyta</taxon>
        <taxon>Spermatophyta</taxon>
        <taxon>Magnoliopsida</taxon>
        <taxon>eudicotyledons</taxon>
        <taxon>Gunneridae</taxon>
        <taxon>Pentapetalae</taxon>
        <taxon>rosids</taxon>
        <taxon>malvids</taxon>
        <taxon>Sapindales</taxon>
        <taxon>Rutaceae</taxon>
        <taxon>Aurantioideae</taxon>
        <taxon>Citrus</taxon>
    </lineage>
</organism>
<reference evidence="1 2" key="1">
    <citation type="submission" date="2024-05" db="EMBL/GenBank/DDBJ databases">
        <title>Haplotype-resolved chromosome-level genome assembly of Huyou (Citrus changshanensis).</title>
        <authorList>
            <person name="Miao C."/>
            <person name="Chen W."/>
            <person name="Wu Y."/>
            <person name="Wang L."/>
            <person name="Zhao S."/>
            <person name="Grierson D."/>
            <person name="Xu C."/>
            <person name="Chen K."/>
        </authorList>
    </citation>
    <scope>NUCLEOTIDE SEQUENCE [LARGE SCALE GENOMIC DNA]</scope>
    <source>
        <strain evidence="1">01-14</strain>
        <tissue evidence="1">Leaf</tissue>
    </source>
</reference>
<evidence type="ECO:0000313" key="1">
    <source>
        <dbReference type="EMBL" id="KAK9200361.1"/>
    </source>
</evidence>
<dbReference type="PANTHER" id="PTHR43804">
    <property type="entry name" value="LD18447P"/>
    <property type="match status" value="1"/>
</dbReference>
<name>A0AAP0QLW9_9ROSI</name>
<dbReference type="InterPro" id="IPR050057">
    <property type="entry name" value="Prokaryotic/Mito_RF"/>
</dbReference>
<sequence length="137" mass="15168">MQFYLFKKKSPNGNCSSTSSSKKNYLELADDELFHECEMDTFKLSGPGVQATGDRLQQKNRASALSRLRTLLALKVRSSVNLDVYSLLQQLFQIPPPKSNIRSSEVGPQIGPNNPKFALGMQALLDLIFTVKGFVAS</sequence>
<comment type="caution">
    <text evidence="1">The sequence shown here is derived from an EMBL/GenBank/DDBJ whole genome shotgun (WGS) entry which is preliminary data.</text>
</comment>
<evidence type="ECO:0000313" key="2">
    <source>
        <dbReference type="Proteomes" id="UP001428341"/>
    </source>
</evidence>
<gene>
    <name evidence="1" type="ORF">WN944_015558</name>
</gene>
<dbReference type="Proteomes" id="UP001428341">
    <property type="component" value="Unassembled WGS sequence"/>
</dbReference>
<dbReference type="AlphaFoldDB" id="A0AAP0QLW9"/>
<proteinExistence type="predicted"/>
<protein>
    <submittedName>
        <fullName evidence="1">Uncharacterized protein</fullName>
    </submittedName>
</protein>
<keyword evidence="2" id="KW-1185">Reference proteome</keyword>
<dbReference type="GO" id="GO:0009507">
    <property type="term" value="C:chloroplast"/>
    <property type="evidence" value="ECO:0007669"/>
    <property type="project" value="TreeGrafter"/>
</dbReference>
<dbReference type="EMBL" id="JBCGBO010000005">
    <property type="protein sequence ID" value="KAK9200361.1"/>
    <property type="molecule type" value="Genomic_DNA"/>
</dbReference>
<dbReference type="PANTHER" id="PTHR43804:SF6">
    <property type="entry name" value="CLASS I PEPTIDE CHAIN RELEASE FACTOR"/>
    <property type="match status" value="1"/>
</dbReference>